<feature type="transmembrane region" description="Helical" evidence="10">
    <location>
        <begin position="74"/>
        <end position="95"/>
    </location>
</feature>
<dbReference type="AlphaFoldDB" id="A0A218WCV4"/>
<keyword evidence="8 10" id="KW-0472">Membrane</keyword>
<evidence type="ECO:0000313" key="15">
    <source>
        <dbReference type="Proteomes" id="UP000197138"/>
    </source>
</evidence>
<dbReference type="PANTHER" id="PTHR32468">
    <property type="entry name" value="CATION/H + ANTIPORTER"/>
    <property type="match status" value="1"/>
</dbReference>
<reference evidence="14 16" key="3">
    <citation type="submission" date="2017-11" db="EMBL/GenBank/DDBJ databases">
        <title>De-novo sequencing of pomegranate (Punica granatum L.) genome.</title>
        <authorList>
            <person name="Akparov Z."/>
            <person name="Amiraslanov A."/>
            <person name="Hajiyeva S."/>
            <person name="Abbasov M."/>
            <person name="Kaur K."/>
            <person name="Hamwieh A."/>
            <person name="Solovyev V."/>
            <person name="Salamov A."/>
            <person name="Braich B."/>
            <person name="Kosarev P."/>
            <person name="Mahmoud A."/>
            <person name="Hajiyev E."/>
            <person name="Babayeva S."/>
            <person name="Izzatullayeva V."/>
            <person name="Mammadov A."/>
            <person name="Mammadov A."/>
            <person name="Sharifova S."/>
            <person name="Ojaghi J."/>
            <person name="Eynullazada K."/>
            <person name="Bayramov B."/>
            <person name="Abdulazimova A."/>
            <person name="Shahmuradov I."/>
        </authorList>
    </citation>
    <scope>NUCLEOTIDE SEQUENCE [LARGE SCALE GENOMIC DNA]</scope>
    <source>
        <strain evidence="14">AG2017</strain>
        <strain evidence="16">cv. AG2017</strain>
        <tissue evidence="14">Leaf</tissue>
    </source>
</reference>
<keyword evidence="5" id="KW-0630">Potassium</keyword>
<evidence type="ECO:0000259" key="11">
    <source>
        <dbReference type="Pfam" id="PF00999"/>
    </source>
</evidence>
<dbReference type="GO" id="GO:1902600">
    <property type="term" value="P:proton transmembrane transport"/>
    <property type="evidence" value="ECO:0007669"/>
    <property type="project" value="InterPro"/>
</dbReference>
<comment type="similarity">
    <text evidence="9">Belongs to the monovalent cation:proton antiporter 2 (CPA2) transporter (TC 2.A.37) family. CHX (TC 2.A.37.4) subfamily.</text>
</comment>
<evidence type="ECO:0000259" key="12">
    <source>
        <dbReference type="Pfam" id="PF23259"/>
    </source>
</evidence>
<evidence type="ECO:0000256" key="4">
    <source>
        <dbReference type="ARBA" id="ARBA00022692"/>
    </source>
</evidence>
<feature type="transmembrane region" description="Helical" evidence="10">
    <location>
        <begin position="236"/>
        <end position="254"/>
    </location>
</feature>
<dbReference type="InterPro" id="IPR006153">
    <property type="entry name" value="Cation/H_exchanger_TM"/>
</dbReference>
<dbReference type="InterPro" id="IPR057290">
    <property type="entry name" value="CHX17_C"/>
</dbReference>
<dbReference type="GO" id="GO:0006885">
    <property type="term" value="P:regulation of pH"/>
    <property type="evidence" value="ECO:0007669"/>
    <property type="project" value="TreeGrafter"/>
</dbReference>
<dbReference type="Pfam" id="PF23259">
    <property type="entry name" value="CHX17_C"/>
    <property type="match status" value="1"/>
</dbReference>
<evidence type="ECO:0000256" key="1">
    <source>
        <dbReference type="ARBA" id="ARBA00004141"/>
    </source>
</evidence>
<evidence type="ECO:0000256" key="10">
    <source>
        <dbReference type="SAM" id="Phobius"/>
    </source>
</evidence>
<name>A0A218WCV4_PUNGR</name>
<evidence type="ECO:0000256" key="7">
    <source>
        <dbReference type="ARBA" id="ARBA00023065"/>
    </source>
</evidence>
<evidence type="ECO:0000256" key="3">
    <source>
        <dbReference type="ARBA" id="ARBA00022538"/>
    </source>
</evidence>
<evidence type="ECO:0000256" key="8">
    <source>
        <dbReference type="ARBA" id="ARBA00023136"/>
    </source>
</evidence>
<evidence type="ECO:0000313" key="14">
    <source>
        <dbReference type="EMBL" id="PKI62208.1"/>
    </source>
</evidence>
<sequence>MDEFFKAFRSAFDLERELKGPVLCLTEGESYSRGFFFKENPLWKSYNVFILQIILLALAYQIVYCLLRPLKQTKFVCSVLAGFLIGPHMLGKLHMFGERGLFPKKELAITGTMGSLGIAYFIFLVAVKMDITMLRRTAKAAMIIGSLSVLVPYVTIVAVTYLRPISGIRPGFFRFLFASGLSVTRFANVADAFDELDMLTSQQGQLVLSSTMLNEIFTWMSLVTGVCYRHRHNHLIPVWLLITVVAVGATAVAMRALAKKIIARFTRKGMQVNEILVTTILVAALLMAFVTDLIGSLHLGILIMGLVMPDGPPLGSAIVERAEYMVKEFMMPVFYVLVGYSTDIFSVNSKGFWEIIVFVILGFIAKFLATLFGALACQQKLRNAVLLGLMVNVKGPIDLYLLTRWRFQKDVEKDTHAILVMSHVMLTALMTPLIEKLYKRSQKLNASDRKNMKAIQTSSSYDEFKVLCCIHGEDNIPGMISLLEASSGSRLLSAVIVHLNDLVGRAAPLVVRNDRKFRRVETNKSDRIAHEFESHIRNSTNPTKITNFTMVAPYKTMHENICHLAQKEDATLIIMPYKKVQGDAGASEAVVSQAMAMRNLNCHMLGCNPCAIGIFVNKGLGWCLGHYSFSCSVAVIFSGGHDDREALAYANRMLMHLSVRVTLLKLIVRCPSGHVEDMLEKKLDDALVEEFRIKIREDSQAQYYEKAAENLIGTLNAIRALGNHYNLVITGRQSSLLMSMFEESLDTQKSWGENPELGIVGDFIASDDYNGGKSSALIMQRYPSSVDLWRGQSRSSAHYEEDYLLGRLP</sequence>
<evidence type="ECO:0000256" key="6">
    <source>
        <dbReference type="ARBA" id="ARBA00022989"/>
    </source>
</evidence>
<feature type="transmembrane region" description="Helical" evidence="10">
    <location>
        <begin position="355"/>
        <end position="377"/>
    </location>
</feature>
<feature type="transmembrane region" description="Helical" evidence="10">
    <location>
        <begin position="46"/>
        <end position="67"/>
    </location>
</feature>
<dbReference type="InterPro" id="IPR038770">
    <property type="entry name" value="Na+/solute_symporter_sf"/>
</dbReference>
<accession>A0A218WCV4</accession>
<dbReference type="Gene3D" id="1.20.1530.20">
    <property type="match status" value="1"/>
</dbReference>
<dbReference type="InterPro" id="IPR050794">
    <property type="entry name" value="CPA2_transporter"/>
</dbReference>
<dbReference type="Proteomes" id="UP000197138">
    <property type="component" value="Unassembled WGS sequence"/>
</dbReference>
<feature type="transmembrane region" description="Helical" evidence="10">
    <location>
        <begin position="107"/>
        <end position="127"/>
    </location>
</feature>
<feature type="transmembrane region" description="Helical" evidence="10">
    <location>
        <begin position="415"/>
        <end position="434"/>
    </location>
</feature>
<dbReference type="Proteomes" id="UP000233551">
    <property type="component" value="Unassembled WGS sequence"/>
</dbReference>
<evidence type="ECO:0000313" key="16">
    <source>
        <dbReference type="Proteomes" id="UP000233551"/>
    </source>
</evidence>
<dbReference type="EMBL" id="MTKT01004810">
    <property type="protein sequence ID" value="OWM69912.1"/>
    <property type="molecule type" value="Genomic_DNA"/>
</dbReference>
<keyword evidence="16" id="KW-1185">Reference proteome</keyword>
<keyword evidence="7" id="KW-0406">Ion transport</keyword>
<comment type="subcellular location">
    <subcellularLocation>
        <location evidence="1">Membrane</location>
        <topology evidence="1">Multi-pass membrane protein</topology>
    </subcellularLocation>
</comment>
<proteinExistence type="inferred from homology"/>
<dbReference type="GO" id="GO:0015297">
    <property type="term" value="F:antiporter activity"/>
    <property type="evidence" value="ECO:0007669"/>
    <property type="project" value="InterPro"/>
</dbReference>
<keyword evidence="4 10" id="KW-0812">Transmembrane</keyword>
<keyword evidence="6 10" id="KW-1133">Transmembrane helix</keyword>
<protein>
    <submittedName>
        <fullName evidence="13">Uncharacterized protein</fullName>
    </submittedName>
</protein>
<organism evidence="13 15">
    <name type="scientific">Punica granatum</name>
    <name type="common">Pomegranate</name>
    <dbReference type="NCBI Taxonomy" id="22663"/>
    <lineage>
        <taxon>Eukaryota</taxon>
        <taxon>Viridiplantae</taxon>
        <taxon>Streptophyta</taxon>
        <taxon>Embryophyta</taxon>
        <taxon>Tracheophyta</taxon>
        <taxon>Spermatophyta</taxon>
        <taxon>Magnoliopsida</taxon>
        <taxon>eudicotyledons</taxon>
        <taxon>Gunneridae</taxon>
        <taxon>Pentapetalae</taxon>
        <taxon>rosids</taxon>
        <taxon>malvids</taxon>
        <taxon>Myrtales</taxon>
        <taxon>Lythraceae</taxon>
        <taxon>Punica</taxon>
    </lineage>
</organism>
<feature type="transmembrane region" description="Helical" evidence="10">
    <location>
        <begin position="139"/>
        <end position="162"/>
    </location>
</feature>
<gene>
    <name evidence="13" type="ORF">CDL15_Pgr025761</name>
    <name evidence="14" type="ORF">CRG98_017406</name>
</gene>
<comment type="caution">
    <text evidence="13">The sequence shown here is derived from an EMBL/GenBank/DDBJ whole genome shotgun (WGS) entry which is preliminary data.</text>
</comment>
<dbReference type="GO" id="GO:0012505">
    <property type="term" value="C:endomembrane system"/>
    <property type="evidence" value="ECO:0007669"/>
    <property type="project" value="TreeGrafter"/>
</dbReference>
<evidence type="ECO:0000256" key="5">
    <source>
        <dbReference type="ARBA" id="ARBA00022958"/>
    </source>
</evidence>
<feature type="domain" description="Cation/H+ exchanger transmembrane" evidence="11">
    <location>
        <begin position="61"/>
        <end position="434"/>
    </location>
</feature>
<keyword evidence="2" id="KW-0813">Transport</keyword>
<reference evidence="15" key="1">
    <citation type="journal article" date="2017" name="Plant J.">
        <title>The pomegranate (Punica granatum L.) genome and the genomics of punicalagin biosynthesis.</title>
        <authorList>
            <person name="Qin G."/>
            <person name="Xu C."/>
            <person name="Ming R."/>
            <person name="Tang H."/>
            <person name="Guyot R."/>
            <person name="Kramer E.M."/>
            <person name="Hu Y."/>
            <person name="Yi X."/>
            <person name="Qi Y."/>
            <person name="Xu X."/>
            <person name="Gao Z."/>
            <person name="Pan H."/>
            <person name="Jian J."/>
            <person name="Tian Y."/>
            <person name="Yue Z."/>
            <person name="Xu Y."/>
        </authorList>
    </citation>
    <scope>NUCLEOTIDE SEQUENCE [LARGE SCALE GENOMIC DNA]</scope>
    <source>
        <strain evidence="15">cv. Dabenzi</strain>
    </source>
</reference>
<feature type="domain" description="Cation/H(+) antiporter C-terminal" evidence="12">
    <location>
        <begin position="630"/>
        <end position="782"/>
    </location>
</feature>
<evidence type="ECO:0000256" key="2">
    <source>
        <dbReference type="ARBA" id="ARBA00022448"/>
    </source>
</evidence>
<dbReference type="Pfam" id="PF00999">
    <property type="entry name" value="Na_H_Exchanger"/>
    <property type="match status" value="1"/>
</dbReference>
<evidence type="ECO:0000256" key="9">
    <source>
        <dbReference type="ARBA" id="ARBA00038341"/>
    </source>
</evidence>
<dbReference type="GO" id="GO:0016020">
    <property type="term" value="C:membrane"/>
    <property type="evidence" value="ECO:0007669"/>
    <property type="project" value="UniProtKB-SubCell"/>
</dbReference>
<evidence type="ECO:0000313" key="13">
    <source>
        <dbReference type="EMBL" id="OWM69912.1"/>
    </source>
</evidence>
<feature type="transmembrane region" description="Helical" evidence="10">
    <location>
        <begin position="275"/>
        <end position="308"/>
    </location>
</feature>
<dbReference type="GO" id="GO:0006813">
    <property type="term" value="P:potassium ion transport"/>
    <property type="evidence" value="ECO:0007669"/>
    <property type="project" value="UniProtKB-KW"/>
</dbReference>
<dbReference type="EMBL" id="PGOL01000987">
    <property type="protein sequence ID" value="PKI62208.1"/>
    <property type="molecule type" value="Genomic_DNA"/>
</dbReference>
<keyword evidence="3" id="KW-0633">Potassium transport</keyword>
<reference evidence="13" key="2">
    <citation type="submission" date="2017-06" db="EMBL/GenBank/DDBJ databases">
        <title>The pomegranate genome and the genomics of punicalagin biosynthesis.</title>
        <authorList>
            <person name="Xu C."/>
        </authorList>
    </citation>
    <scope>NUCLEOTIDE SEQUENCE [LARGE SCALE GENOMIC DNA]</scope>
    <source>
        <tissue evidence="13">Fresh leaf</tissue>
    </source>
</reference>
<dbReference type="PANTHER" id="PTHR32468:SF108">
    <property type="entry name" value="CATION_H(+) ANTIPORTER 15-LIKE"/>
    <property type="match status" value="1"/>
</dbReference>